<evidence type="ECO:0000256" key="4">
    <source>
        <dbReference type="ARBA" id="ARBA00022989"/>
    </source>
</evidence>
<dbReference type="GO" id="GO:0015627">
    <property type="term" value="C:type II protein secretion system complex"/>
    <property type="evidence" value="ECO:0007669"/>
    <property type="project" value="InterPro"/>
</dbReference>
<sequence>MLQRLRAARKNQNGFTLIELLIVIVILGVLAGVVVLAVSGINDRGVTAACDADKRTVMTAVEAYFAEKSAYPAGATDAARLGALVTEDFLKEAPSNNKNYHISLDTNGDVKAFKFAADGVTPDTAVEAC</sequence>
<proteinExistence type="predicted"/>
<dbReference type="NCBIfam" id="TIGR02532">
    <property type="entry name" value="IV_pilin_GFxxxE"/>
    <property type="match status" value="1"/>
</dbReference>
<feature type="transmembrane region" description="Helical" evidence="6">
    <location>
        <begin position="20"/>
        <end position="41"/>
    </location>
</feature>
<protein>
    <recommendedName>
        <fullName evidence="9">Prepilin-type N-terminal cleavage/methylation domain-containing protein</fullName>
    </recommendedName>
</protein>
<evidence type="ECO:0000313" key="7">
    <source>
        <dbReference type="EMBL" id="GIH05536.1"/>
    </source>
</evidence>
<dbReference type="GO" id="GO:0016020">
    <property type="term" value="C:membrane"/>
    <property type="evidence" value="ECO:0007669"/>
    <property type="project" value="UniProtKB-SubCell"/>
</dbReference>
<evidence type="ECO:0000256" key="2">
    <source>
        <dbReference type="ARBA" id="ARBA00022481"/>
    </source>
</evidence>
<dbReference type="PRINTS" id="PR00885">
    <property type="entry name" value="BCTERIALGSPH"/>
</dbReference>
<keyword evidence="8" id="KW-1185">Reference proteome</keyword>
<evidence type="ECO:0000256" key="5">
    <source>
        <dbReference type="ARBA" id="ARBA00023136"/>
    </source>
</evidence>
<dbReference type="Pfam" id="PF07963">
    <property type="entry name" value="N_methyl"/>
    <property type="match status" value="1"/>
</dbReference>
<dbReference type="InterPro" id="IPR002416">
    <property type="entry name" value="T2SS_protein-GspH"/>
</dbReference>
<keyword evidence="4 6" id="KW-1133">Transmembrane helix</keyword>
<name>A0A8J3Q7Y9_9ACTN</name>
<evidence type="ECO:0000256" key="3">
    <source>
        <dbReference type="ARBA" id="ARBA00022692"/>
    </source>
</evidence>
<comment type="caution">
    <text evidence="7">The sequence shown here is derived from an EMBL/GenBank/DDBJ whole genome shotgun (WGS) entry which is preliminary data.</text>
</comment>
<dbReference type="InterPro" id="IPR045584">
    <property type="entry name" value="Pilin-like"/>
</dbReference>
<dbReference type="Proteomes" id="UP000612899">
    <property type="component" value="Unassembled WGS sequence"/>
</dbReference>
<dbReference type="RefSeq" id="WP_203909377.1">
    <property type="nucleotide sequence ID" value="NZ_BONY01000019.1"/>
</dbReference>
<dbReference type="SUPFAM" id="SSF54523">
    <property type="entry name" value="Pili subunits"/>
    <property type="match status" value="1"/>
</dbReference>
<gene>
    <name evidence="7" type="ORF">Rhe02_36030</name>
</gene>
<reference evidence="7" key="1">
    <citation type="submission" date="2021-01" db="EMBL/GenBank/DDBJ databases">
        <title>Whole genome shotgun sequence of Rhizocola hellebori NBRC 109834.</title>
        <authorList>
            <person name="Komaki H."/>
            <person name="Tamura T."/>
        </authorList>
    </citation>
    <scope>NUCLEOTIDE SEQUENCE</scope>
    <source>
        <strain evidence="7">NBRC 109834</strain>
    </source>
</reference>
<organism evidence="7 8">
    <name type="scientific">Rhizocola hellebori</name>
    <dbReference type="NCBI Taxonomy" id="1392758"/>
    <lineage>
        <taxon>Bacteria</taxon>
        <taxon>Bacillati</taxon>
        <taxon>Actinomycetota</taxon>
        <taxon>Actinomycetes</taxon>
        <taxon>Micromonosporales</taxon>
        <taxon>Micromonosporaceae</taxon>
        <taxon>Rhizocola</taxon>
    </lineage>
</organism>
<dbReference type="AlphaFoldDB" id="A0A8J3Q7Y9"/>
<dbReference type="EMBL" id="BONY01000019">
    <property type="protein sequence ID" value="GIH05536.1"/>
    <property type="molecule type" value="Genomic_DNA"/>
</dbReference>
<comment type="subcellular location">
    <subcellularLocation>
        <location evidence="1">Membrane</location>
        <topology evidence="1">Single-pass membrane protein</topology>
    </subcellularLocation>
</comment>
<evidence type="ECO:0000256" key="1">
    <source>
        <dbReference type="ARBA" id="ARBA00004167"/>
    </source>
</evidence>
<accession>A0A8J3Q7Y9</accession>
<keyword evidence="3 6" id="KW-0812">Transmembrane</keyword>
<evidence type="ECO:0000313" key="8">
    <source>
        <dbReference type="Proteomes" id="UP000612899"/>
    </source>
</evidence>
<evidence type="ECO:0000256" key="6">
    <source>
        <dbReference type="SAM" id="Phobius"/>
    </source>
</evidence>
<evidence type="ECO:0008006" key="9">
    <source>
        <dbReference type="Google" id="ProtNLM"/>
    </source>
</evidence>
<dbReference type="Gene3D" id="3.30.700.10">
    <property type="entry name" value="Glycoprotein, Type 4 Pilin"/>
    <property type="match status" value="1"/>
</dbReference>
<keyword evidence="5 6" id="KW-0472">Membrane</keyword>
<dbReference type="PANTHER" id="PTHR30093">
    <property type="entry name" value="GENERAL SECRETION PATHWAY PROTEIN G"/>
    <property type="match status" value="1"/>
</dbReference>
<dbReference type="PANTHER" id="PTHR30093:SF44">
    <property type="entry name" value="TYPE II SECRETION SYSTEM CORE PROTEIN G"/>
    <property type="match status" value="1"/>
</dbReference>
<keyword evidence="2" id="KW-0488">Methylation</keyword>
<dbReference type="GO" id="GO:0015628">
    <property type="term" value="P:protein secretion by the type II secretion system"/>
    <property type="evidence" value="ECO:0007669"/>
    <property type="project" value="InterPro"/>
</dbReference>
<dbReference type="InterPro" id="IPR012902">
    <property type="entry name" value="N_methyl_site"/>
</dbReference>